<proteinExistence type="predicted"/>
<reference evidence="3 4" key="1">
    <citation type="submission" date="2018-04" db="EMBL/GenBank/DDBJ databases">
        <title>Genomic Encyclopedia of Archaeal and Bacterial Type Strains, Phase II (KMG-II): from individual species to whole genera.</title>
        <authorList>
            <person name="Goeker M."/>
        </authorList>
    </citation>
    <scope>NUCLEOTIDE SEQUENCE [LARGE SCALE GENOMIC DNA]</scope>
    <source>
        <strain evidence="3 4">DSM 23382</strain>
    </source>
</reference>
<dbReference type="OrthoDB" id="9807387at2"/>
<dbReference type="PANTHER" id="PTHR43540:SF1">
    <property type="entry name" value="ISOCHORISMATASE HYDROLASE"/>
    <property type="match status" value="1"/>
</dbReference>
<dbReference type="Proteomes" id="UP000244081">
    <property type="component" value="Unassembled WGS sequence"/>
</dbReference>
<gene>
    <name evidence="3" type="ORF">C8N35_10259</name>
</gene>
<dbReference type="SUPFAM" id="SSF52499">
    <property type="entry name" value="Isochorismatase-like hydrolases"/>
    <property type="match status" value="1"/>
</dbReference>
<dbReference type="InterPro" id="IPR050272">
    <property type="entry name" value="Isochorismatase-like_hydrls"/>
</dbReference>
<keyword evidence="4" id="KW-1185">Reference proteome</keyword>
<name>A0A2T5VC70_9HYPH</name>
<evidence type="ECO:0000313" key="3">
    <source>
        <dbReference type="EMBL" id="PTW61350.1"/>
    </source>
</evidence>
<evidence type="ECO:0000313" key="4">
    <source>
        <dbReference type="Proteomes" id="UP000244081"/>
    </source>
</evidence>
<dbReference type="Gene3D" id="3.40.50.850">
    <property type="entry name" value="Isochorismatase-like"/>
    <property type="match status" value="1"/>
</dbReference>
<dbReference type="PANTHER" id="PTHR43540">
    <property type="entry name" value="PEROXYUREIDOACRYLATE/UREIDOACRYLATE AMIDOHYDROLASE-RELATED"/>
    <property type="match status" value="1"/>
</dbReference>
<keyword evidence="1" id="KW-0378">Hydrolase</keyword>
<dbReference type="InterPro" id="IPR016291">
    <property type="entry name" value="Isochorismatase"/>
</dbReference>
<accession>A0A2T5VC70</accession>
<dbReference type="AlphaFoldDB" id="A0A2T5VC70"/>
<dbReference type="GO" id="GO:0008908">
    <property type="term" value="F:isochorismatase activity"/>
    <property type="evidence" value="ECO:0007669"/>
    <property type="project" value="InterPro"/>
</dbReference>
<dbReference type="CDD" id="cd00431">
    <property type="entry name" value="cysteine_hydrolases"/>
    <property type="match status" value="1"/>
</dbReference>
<organism evidence="3 4">
    <name type="scientific">Breoghania corrubedonensis</name>
    <dbReference type="NCBI Taxonomy" id="665038"/>
    <lineage>
        <taxon>Bacteria</taxon>
        <taxon>Pseudomonadati</taxon>
        <taxon>Pseudomonadota</taxon>
        <taxon>Alphaproteobacteria</taxon>
        <taxon>Hyphomicrobiales</taxon>
        <taxon>Stappiaceae</taxon>
        <taxon>Breoghania</taxon>
    </lineage>
</organism>
<evidence type="ECO:0000256" key="1">
    <source>
        <dbReference type="ARBA" id="ARBA00022801"/>
    </source>
</evidence>
<dbReference type="PRINTS" id="PR01398">
    <property type="entry name" value="ISCHRISMTASE"/>
</dbReference>
<dbReference type="InterPro" id="IPR036380">
    <property type="entry name" value="Isochorismatase-like_sf"/>
</dbReference>
<dbReference type="RefSeq" id="WP_107989220.1">
    <property type="nucleotide sequence ID" value="NZ_QAYG01000002.1"/>
</dbReference>
<evidence type="ECO:0000259" key="2">
    <source>
        <dbReference type="Pfam" id="PF00857"/>
    </source>
</evidence>
<dbReference type="EMBL" id="QAYG01000002">
    <property type="protein sequence ID" value="PTW61350.1"/>
    <property type="molecule type" value="Genomic_DNA"/>
</dbReference>
<protein>
    <submittedName>
        <fullName evidence="3">Nicotinamidase-related amidase</fullName>
    </submittedName>
</protein>
<comment type="caution">
    <text evidence="3">The sequence shown here is derived from an EMBL/GenBank/DDBJ whole genome shotgun (WGS) entry which is preliminary data.</text>
</comment>
<sequence>MQREQDARLTRIRPFDPQKTCLLLIDTQNCVWNDDVAARFPEFDATIRTTVLPNQKKLIAAFRKAGGEVMYTVMENLTRDGRDRSLDYKLSDFFIAKGSWDARVLDELAPGDDDIVLSKTSSGVFNSTNIEYVLRNIGIDTVVITGFLTDQCVDHAVRDAADRGFYPICVSDACATHSKERHETALNAFKGYCRTVTTQQLINELGDA</sequence>
<feature type="domain" description="Isochorismatase-like" evidence="2">
    <location>
        <begin position="20"/>
        <end position="199"/>
    </location>
</feature>
<dbReference type="InterPro" id="IPR000868">
    <property type="entry name" value="Isochorismatase-like_dom"/>
</dbReference>
<dbReference type="Pfam" id="PF00857">
    <property type="entry name" value="Isochorismatase"/>
    <property type="match status" value="1"/>
</dbReference>